<keyword evidence="1" id="KW-0175">Coiled coil</keyword>
<comment type="caution">
    <text evidence="4">The sequence shown here is derived from an EMBL/GenBank/DDBJ whole genome shotgun (WGS) entry which is preliminary data.</text>
</comment>
<dbReference type="Proteomes" id="UP000236340">
    <property type="component" value="Unassembled WGS sequence"/>
</dbReference>
<organism evidence="4 5">
    <name type="scientific">Geothermobacter hydrogeniphilus</name>
    <dbReference type="NCBI Taxonomy" id="1969733"/>
    <lineage>
        <taxon>Bacteria</taxon>
        <taxon>Pseudomonadati</taxon>
        <taxon>Thermodesulfobacteriota</taxon>
        <taxon>Desulfuromonadia</taxon>
        <taxon>Desulfuromonadales</taxon>
        <taxon>Geothermobacteraceae</taxon>
        <taxon>Geothermobacter</taxon>
    </lineage>
</organism>
<keyword evidence="2" id="KW-0812">Transmembrane</keyword>
<evidence type="ECO:0000313" key="4">
    <source>
        <dbReference type="EMBL" id="PNU20844.1"/>
    </source>
</evidence>
<name>A0A2K2HBZ5_9BACT</name>
<feature type="transmembrane region" description="Helical" evidence="2">
    <location>
        <begin position="12"/>
        <end position="33"/>
    </location>
</feature>
<reference evidence="4 5" key="1">
    <citation type="journal article" date="2018" name="Genome Announc.">
        <title>Genome Sequence of Geothermobacter sp. HR-1 Iron Reducer from the Loihi Seamount.</title>
        <authorList>
            <person name="Smith H."/>
            <person name="Abuyen K."/>
            <person name="Tremblay J."/>
            <person name="Savalia P."/>
            <person name="Perez-Rodriguez I."/>
            <person name="Emerson D."/>
            <person name="Tully B."/>
            <person name="Amend J."/>
        </authorList>
    </citation>
    <scope>NUCLEOTIDE SEQUENCE [LARGE SCALE GENOMIC DNA]</scope>
    <source>
        <strain evidence="4 5">HR-1</strain>
    </source>
</reference>
<protein>
    <submittedName>
        <fullName evidence="4">VWA domain-containing protein</fullName>
    </submittedName>
</protein>
<sequence length="365" mass="41361">MARKERNSSQFNLAFLDVMCCGFGAVVLLVMLLNGKMLTHRKEIVADLRSEATRLDREVKAGQRYLVELRNSLEQSDQEIVRTEGASRRVLEQIERTRSELAELKRKSRAERRHVKALQADLLKLDQQQRRLAAQQQREADRGRQARSFIGQGDRQYLTGLRLGGKRVLLLVDVSASMLDETILNVIVRRNLDADGRRRAPKWRRTVKTVEWLTANLPVDSSLQILLFNTEVKPVVEELKGTWVAVSDRSNVDRLLASLRQVVPADGTSLYRAFAAAARLQPRPDNILLLTDGLPTQGNSRPRRSRVSGEERLRLFKQAVRKLPAEVPVNTILFPMEGDPLAAISFWQLGLTTGGSFLTPTRDWP</sequence>
<accession>A0A2K2HBZ5</accession>
<dbReference type="CDD" id="cd00198">
    <property type="entry name" value="vWFA"/>
    <property type="match status" value="1"/>
</dbReference>
<dbReference type="OrthoDB" id="185358at2"/>
<dbReference type="EMBL" id="PPFX01000008">
    <property type="protein sequence ID" value="PNU20844.1"/>
    <property type="molecule type" value="Genomic_DNA"/>
</dbReference>
<dbReference type="InterPro" id="IPR036465">
    <property type="entry name" value="vWFA_dom_sf"/>
</dbReference>
<feature type="coiled-coil region" evidence="1">
    <location>
        <begin position="66"/>
        <end position="138"/>
    </location>
</feature>
<dbReference type="Gene3D" id="3.40.50.410">
    <property type="entry name" value="von Willebrand factor, type A domain"/>
    <property type="match status" value="1"/>
</dbReference>
<dbReference type="AlphaFoldDB" id="A0A2K2HBZ5"/>
<dbReference type="InterPro" id="IPR002035">
    <property type="entry name" value="VWF_A"/>
</dbReference>
<evidence type="ECO:0000259" key="3">
    <source>
        <dbReference type="Pfam" id="PF13768"/>
    </source>
</evidence>
<keyword evidence="2" id="KW-1133">Transmembrane helix</keyword>
<dbReference type="SUPFAM" id="SSF53300">
    <property type="entry name" value="vWA-like"/>
    <property type="match status" value="1"/>
</dbReference>
<evidence type="ECO:0000313" key="5">
    <source>
        <dbReference type="Proteomes" id="UP000236340"/>
    </source>
</evidence>
<dbReference type="Pfam" id="PF13768">
    <property type="entry name" value="VWA_3"/>
    <property type="match status" value="1"/>
</dbReference>
<evidence type="ECO:0000256" key="1">
    <source>
        <dbReference type="SAM" id="Coils"/>
    </source>
</evidence>
<evidence type="ECO:0000256" key="2">
    <source>
        <dbReference type="SAM" id="Phobius"/>
    </source>
</evidence>
<keyword evidence="2" id="KW-0472">Membrane</keyword>
<feature type="domain" description="VWFA" evidence="3">
    <location>
        <begin position="216"/>
        <end position="300"/>
    </location>
</feature>
<dbReference type="RefSeq" id="WP_103114783.1">
    <property type="nucleotide sequence ID" value="NZ_PPFX01000008.1"/>
</dbReference>
<proteinExistence type="predicted"/>
<gene>
    <name evidence="4" type="ORF">C2E25_05520</name>
</gene>